<keyword evidence="2" id="KW-1133">Transmembrane helix</keyword>
<feature type="transmembrane region" description="Helical" evidence="2">
    <location>
        <begin position="654"/>
        <end position="673"/>
    </location>
</feature>
<comment type="caution">
    <text evidence="3">The sequence shown here is derived from an EMBL/GenBank/DDBJ whole genome shotgun (WGS) entry which is preliminary data.</text>
</comment>
<evidence type="ECO:0000313" key="3">
    <source>
        <dbReference type="EMBL" id="CAG5002170.1"/>
    </source>
</evidence>
<dbReference type="AlphaFoldDB" id="A0A916NCI1"/>
<protein>
    <submittedName>
        <fullName evidence="3">Uncharacterized protein</fullName>
    </submittedName>
</protein>
<evidence type="ECO:0000256" key="1">
    <source>
        <dbReference type="SAM" id="MobiDB-lite"/>
    </source>
</evidence>
<keyword evidence="2" id="KW-0812">Transmembrane</keyword>
<evidence type="ECO:0000313" key="4">
    <source>
        <dbReference type="Proteomes" id="UP000680038"/>
    </source>
</evidence>
<dbReference type="Proteomes" id="UP000680038">
    <property type="component" value="Unassembled WGS sequence"/>
</dbReference>
<dbReference type="RefSeq" id="WP_215239393.1">
    <property type="nucleotide sequence ID" value="NZ_CAJRAF010000002.1"/>
</dbReference>
<gene>
    <name evidence="3" type="ORF">DYBT9275_02826</name>
</gene>
<reference evidence="3" key="1">
    <citation type="submission" date="2021-04" db="EMBL/GenBank/DDBJ databases">
        <authorList>
            <person name="Rodrigo-Torres L."/>
            <person name="Arahal R. D."/>
            <person name="Lucena T."/>
        </authorList>
    </citation>
    <scope>NUCLEOTIDE SEQUENCE</scope>
    <source>
        <strain evidence="3">CECT 9275</strain>
    </source>
</reference>
<keyword evidence="2" id="KW-0472">Membrane</keyword>
<feature type="region of interest" description="Disordered" evidence="1">
    <location>
        <begin position="1"/>
        <end position="57"/>
    </location>
</feature>
<feature type="transmembrane region" description="Helical" evidence="2">
    <location>
        <begin position="616"/>
        <end position="634"/>
    </location>
</feature>
<name>A0A916NCI1_9BACT</name>
<organism evidence="3 4">
    <name type="scientific">Dyadobacter helix</name>
    <dbReference type="NCBI Taxonomy" id="2822344"/>
    <lineage>
        <taxon>Bacteria</taxon>
        <taxon>Pseudomonadati</taxon>
        <taxon>Bacteroidota</taxon>
        <taxon>Cytophagia</taxon>
        <taxon>Cytophagales</taxon>
        <taxon>Spirosomataceae</taxon>
        <taxon>Dyadobacter</taxon>
    </lineage>
</organism>
<sequence>MENANEGIIQGSASSDKAPQGTIRSKAESLESPQLIVSAGGTPQIKPSKEPLVSGRNTKEALVSHSTAAGGLSVVPDDFNDKEGSWTTIVSENPFDNLYLDYKQNEAISDEMVKRNFEVLVPFWREKQILLNGVAREKMKAKYGESVINEAEKKLGLAYTKLKSPESRKLYAGQLDEQRVRPGIEAINLLLESTLFDGHLKEATANSVVLKGLEKGMHLHEIVDYVLKILQENNFKPRAKKDHPDPLKNQWMTDEAWRKIVVEWLGEYASTVEELGEITFRKKDMSEYFLRDKNFLPPLVNKLTDSASRTAEFQRILEEEEDTEKRYLKILYHLNPSLPFRFRDEEYDDVKQLLDAACQASASFWLVMELFTKGYLQIWLAETAPQVASLISDNNSSVDFLRFLYSVNRNYPFYLNTRKFASPEDLVSHLSGNQSNWASVSQSIENGYLSTWFAGIGRSGINTNYNRHLEKAINSGLYNDAELKLAAAQALILAIDPSFTEPIVSANVNAIRLLEIEVGGVARYLIRLRLINSAFVKMRVELDTKIEGITLSEKELVFNSYTGQIETEIYLTVDSIQLIKDKLYSLKFVTKSPYGITEIPIELKTVFPKKAYAVKLVQYGLIGAAYLGLLRYILGLLLNDQGWLSRKPYLISQSPLLSFLLFAFFVVSTIYFYRFVKKAEKI</sequence>
<keyword evidence="4" id="KW-1185">Reference proteome</keyword>
<dbReference type="EMBL" id="CAJRAF010000002">
    <property type="protein sequence ID" value="CAG5002170.1"/>
    <property type="molecule type" value="Genomic_DNA"/>
</dbReference>
<proteinExistence type="predicted"/>
<evidence type="ECO:0000256" key="2">
    <source>
        <dbReference type="SAM" id="Phobius"/>
    </source>
</evidence>
<accession>A0A916NCI1</accession>